<feature type="binding site" evidence="13">
    <location>
        <position position="302"/>
    </location>
    <ligand>
        <name>Ca(2+)</name>
        <dbReference type="ChEBI" id="CHEBI:29108"/>
        <label>3</label>
    </ligand>
</feature>
<evidence type="ECO:0000256" key="16">
    <source>
        <dbReference type="PROSITE-ProRule" id="PRU01011"/>
    </source>
</evidence>
<evidence type="ECO:0000256" key="8">
    <source>
        <dbReference type="ARBA" id="ARBA00022837"/>
    </source>
</evidence>
<keyword evidence="19" id="KW-1185">Reference proteome</keyword>
<dbReference type="SMART" id="SM00120">
    <property type="entry name" value="HX"/>
    <property type="match status" value="4"/>
</dbReference>
<feature type="binding site" evidence="13">
    <location>
        <position position="354"/>
    </location>
    <ligand>
        <name>Zn(2+)</name>
        <dbReference type="ChEBI" id="CHEBI:29105"/>
        <label>2</label>
        <note>catalytic</note>
    </ligand>
</feature>
<evidence type="ECO:0000256" key="9">
    <source>
        <dbReference type="ARBA" id="ARBA00023049"/>
    </source>
</evidence>
<evidence type="ECO:0000256" key="3">
    <source>
        <dbReference type="ARBA" id="ARBA00022723"/>
    </source>
</evidence>
<proteinExistence type="inferred from homology"/>
<keyword evidence="7 13" id="KW-0862">Zinc</keyword>
<dbReference type="SMART" id="SM00235">
    <property type="entry name" value="ZnMc"/>
    <property type="match status" value="1"/>
</dbReference>
<dbReference type="InterPro" id="IPR036375">
    <property type="entry name" value="Hemopexin-like_dom_sf"/>
</dbReference>
<dbReference type="InterPro" id="IPR018486">
    <property type="entry name" value="Hemopexin_CS"/>
</dbReference>
<evidence type="ECO:0000256" key="2">
    <source>
        <dbReference type="ARBA" id="ARBA00022670"/>
    </source>
</evidence>
<evidence type="ECO:0000259" key="17">
    <source>
        <dbReference type="SMART" id="SM00235"/>
    </source>
</evidence>
<evidence type="ECO:0000313" key="19">
    <source>
        <dbReference type="Proteomes" id="UP001054945"/>
    </source>
</evidence>
<feature type="binding site" evidence="13">
    <location>
        <position position="297"/>
    </location>
    <ligand>
        <name>Zn(2+)</name>
        <dbReference type="ChEBI" id="CHEBI:29105"/>
        <label>1</label>
    </ligand>
</feature>
<dbReference type="Gene3D" id="2.110.10.10">
    <property type="entry name" value="Hemopexin-like domain"/>
    <property type="match status" value="1"/>
</dbReference>
<dbReference type="Pfam" id="PF01471">
    <property type="entry name" value="PG_binding_1"/>
    <property type="match status" value="1"/>
</dbReference>
<feature type="repeat" description="Hemopexin" evidence="16">
    <location>
        <begin position="564"/>
        <end position="610"/>
    </location>
</feature>
<organism evidence="18 19">
    <name type="scientific">Caerostris extrusa</name>
    <name type="common">Bark spider</name>
    <name type="synonym">Caerostris bankana</name>
    <dbReference type="NCBI Taxonomy" id="172846"/>
    <lineage>
        <taxon>Eukaryota</taxon>
        <taxon>Metazoa</taxon>
        <taxon>Ecdysozoa</taxon>
        <taxon>Arthropoda</taxon>
        <taxon>Chelicerata</taxon>
        <taxon>Arachnida</taxon>
        <taxon>Araneae</taxon>
        <taxon>Araneomorphae</taxon>
        <taxon>Entelegynae</taxon>
        <taxon>Araneoidea</taxon>
        <taxon>Araneidae</taxon>
        <taxon>Caerostris</taxon>
    </lineage>
</organism>
<dbReference type="GO" id="GO:0006508">
    <property type="term" value="P:proteolysis"/>
    <property type="evidence" value="ECO:0007669"/>
    <property type="project" value="UniProtKB-KW"/>
</dbReference>
<comment type="similarity">
    <text evidence="1">Belongs to the peptidase M10A family.</text>
</comment>
<feature type="binding site" evidence="13">
    <location>
        <position position="295"/>
    </location>
    <ligand>
        <name>Zn(2+)</name>
        <dbReference type="ChEBI" id="CHEBI:29105"/>
        <label>1</label>
    </ligand>
</feature>
<feature type="binding site" evidence="13">
    <location>
        <position position="469"/>
    </location>
    <ligand>
        <name>Ca(2+)</name>
        <dbReference type="ChEBI" id="CHEBI:29108"/>
        <label>4</label>
    </ligand>
</feature>
<feature type="binding site" description="in inhibited form" evidence="13">
    <location>
        <position position="210"/>
    </location>
    <ligand>
        <name>Zn(2+)</name>
        <dbReference type="ChEBI" id="CHEBI:29105"/>
        <label>2</label>
        <note>catalytic</note>
    </ligand>
</feature>
<gene>
    <name evidence="18" type="primary">Mmp24</name>
    <name evidence="18" type="ORF">CEXT_672591</name>
</gene>
<feature type="binding site" evidence="13">
    <location>
        <position position="517"/>
    </location>
    <ligand>
        <name>Ca(2+)</name>
        <dbReference type="ChEBI" id="CHEBI:29108"/>
        <label>5</label>
    </ligand>
</feature>
<dbReference type="CDD" id="cd04278">
    <property type="entry name" value="ZnMc_MMP"/>
    <property type="match status" value="1"/>
</dbReference>
<evidence type="ECO:0000256" key="7">
    <source>
        <dbReference type="ARBA" id="ARBA00022833"/>
    </source>
</evidence>
<feature type="active site" evidence="12">
    <location>
        <position position="345"/>
    </location>
</feature>
<dbReference type="SUPFAM" id="SSF50923">
    <property type="entry name" value="Hemopexin-like domain"/>
    <property type="match status" value="1"/>
</dbReference>
<comment type="caution">
    <text evidence="18">The sequence shown here is derived from an EMBL/GenBank/DDBJ whole genome shotgun (WGS) entry which is preliminary data.</text>
</comment>
<feature type="binding site" evidence="13">
    <location>
        <position position="319"/>
    </location>
    <ligand>
        <name>Ca(2+)</name>
        <dbReference type="ChEBI" id="CHEBI:29108"/>
        <label>2</label>
    </ligand>
</feature>
<dbReference type="Pfam" id="PF00413">
    <property type="entry name" value="Peptidase_M10"/>
    <property type="match status" value="1"/>
</dbReference>
<dbReference type="Gene3D" id="3.40.390.10">
    <property type="entry name" value="Collagenase (Catalytic Domain)"/>
    <property type="match status" value="1"/>
</dbReference>
<feature type="binding site" evidence="13">
    <location>
        <position position="326"/>
    </location>
    <ligand>
        <name>Ca(2+)</name>
        <dbReference type="ChEBI" id="CHEBI:29108"/>
        <label>1</label>
    </ligand>
</feature>
<dbReference type="Pfam" id="PF00045">
    <property type="entry name" value="Hemopexin"/>
    <property type="match status" value="4"/>
</dbReference>
<name>A0AAV4RSY8_CAEEX</name>
<dbReference type="InterPro" id="IPR018487">
    <property type="entry name" value="Hemopexin-like_repeat"/>
</dbReference>
<comment type="cofactor">
    <cofactor evidence="13">
        <name>Ca(2+)</name>
        <dbReference type="ChEBI" id="CHEBI:29108"/>
    </cofactor>
    <text evidence="13">Can bind about 5 Ca(2+) ions per subunit.</text>
</comment>
<dbReference type="GO" id="GO:0008270">
    <property type="term" value="F:zinc ion binding"/>
    <property type="evidence" value="ECO:0007669"/>
    <property type="project" value="InterPro"/>
</dbReference>
<dbReference type="InterPro" id="IPR033739">
    <property type="entry name" value="M10A_MMP"/>
</dbReference>
<dbReference type="InterPro" id="IPR021190">
    <property type="entry name" value="Pept_M10A"/>
</dbReference>
<feature type="binding site" evidence="13">
    <location>
        <position position="564"/>
    </location>
    <ligand>
        <name>Ca(2+)</name>
        <dbReference type="ChEBI" id="CHEBI:29108"/>
        <label>4</label>
    </ligand>
</feature>
<feature type="binding site" evidence="13">
    <location>
        <position position="323"/>
    </location>
    <ligand>
        <name>Ca(2+)</name>
        <dbReference type="ChEBI" id="CHEBI:29108"/>
        <label>3</label>
    </ligand>
</feature>
<feature type="binding site" evidence="13">
    <location>
        <position position="303"/>
    </location>
    <ligand>
        <name>Ca(2+)</name>
        <dbReference type="ChEBI" id="CHEBI:29108"/>
        <label>3</label>
    </ligand>
</feature>
<dbReference type="GO" id="GO:0031012">
    <property type="term" value="C:extracellular matrix"/>
    <property type="evidence" value="ECO:0007669"/>
    <property type="project" value="InterPro"/>
</dbReference>
<reference evidence="18 19" key="1">
    <citation type="submission" date="2021-06" db="EMBL/GenBank/DDBJ databases">
        <title>Caerostris extrusa draft genome.</title>
        <authorList>
            <person name="Kono N."/>
            <person name="Arakawa K."/>
        </authorList>
    </citation>
    <scope>NUCLEOTIDE SEQUENCE [LARGE SCALE GENOMIC DNA]</scope>
</reference>
<dbReference type="AlphaFoldDB" id="A0AAV4RSY8"/>
<evidence type="ECO:0000256" key="15">
    <source>
        <dbReference type="PIRSR" id="PIRSR621190-5"/>
    </source>
</evidence>
<keyword evidence="4" id="KW-0732">Signal</keyword>
<feature type="binding site" evidence="13">
    <location>
        <position position="324"/>
    </location>
    <ligand>
        <name>Ca(2+)</name>
        <dbReference type="ChEBI" id="CHEBI:29108"/>
        <label>1</label>
    </ligand>
</feature>
<dbReference type="InterPro" id="IPR001818">
    <property type="entry name" value="Pept_M10_metallopeptidase"/>
</dbReference>
<dbReference type="InterPro" id="IPR024079">
    <property type="entry name" value="MetalloPept_cat_dom_sf"/>
</dbReference>
<feature type="binding site" evidence="13">
    <location>
        <position position="348"/>
    </location>
    <ligand>
        <name>Zn(2+)</name>
        <dbReference type="ChEBI" id="CHEBI:29105"/>
        <label>2</label>
        <note>catalytic</note>
    </ligand>
</feature>
<feature type="binding site" evidence="13">
    <location>
        <position position="471"/>
    </location>
    <ligand>
        <name>Ca(2+)</name>
        <dbReference type="ChEBI" id="CHEBI:29108"/>
        <label>5</label>
    </ligand>
</feature>
<feature type="binding site" evidence="13">
    <location>
        <position position="344"/>
    </location>
    <ligand>
        <name>Zn(2+)</name>
        <dbReference type="ChEBI" id="CHEBI:29105"/>
        <label>2</label>
        <note>catalytic</note>
    </ligand>
</feature>
<evidence type="ECO:0000256" key="10">
    <source>
        <dbReference type="ARBA" id="ARBA00023145"/>
    </source>
</evidence>
<feature type="repeat" description="Hemopexin" evidence="16">
    <location>
        <begin position="511"/>
        <end position="560"/>
    </location>
</feature>
<feature type="binding site" evidence="13">
    <location>
        <position position="362"/>
    </location>
    <ligand>
        <name>Zn(2+)</name>
        <dbReference type="ChEBI" id="CHEBI:29105"/>
        <label>2</label>
        <note>catalytic</note>
    </ligand>
</feature>
<evidence type="ECO:0000256" key="4">
    <source>
        <dbReference type="ARBA" id="ARBA00022729"/>
    </source>
</evidence>
<evidence type="ECO:0000313" key="18">
    <source>
        <dbReference type="EMBL" id="GIY24517.1"/>
    </source>
</evidence>
<evidence type="ECO:0000256" key="12">
    <source>
        <dbReference type="PIRSR" id="PIRSR621190-1"/>
    </source>
</evidence>
<dbReference type="SUPFAM" id="SSF55486">
    <property type="entry name" value="Metalloproteases ('zincins'), catalytic domain"/>
    <property type="match status" value="1"/>
</dbReference>
<dbReference type="GO" id="GO:0005615">
    <property type="term" value="C:extracellular space"/>
    <property type="evidence" value="ECO:0007669"/>
    <property type="project" value="TreeGrafter"/>
</dbReference>
<dbReference type="CDD" id="cd00094">
    <property type="entry name" value="HX"/>
    <property type="match status" value="1"/>
</dbReference>
<evidence type="ECO:0000256" key="14">
    <source>
        <dbReference type="PIRSR" id="PIRSR621190-4"/>
    </source>
</evidence>
<accession>A0AAV4RSY8</accession>
<keyword evidence="5" id="KW-0677">Repeat</keyword>
<feature type="short sequence motif" description="Cysteine switch" evidence="15">
    <location>
        <begin position="208"/>
        <end position="216"/>
    </location>
</feature>
<sequence length="715" mass="81071">MSTWHSLALCSYSFGAHLCHLDTTSDILGLRHKHQNLPLSDKYDLALKHQINLSTMLLVSSTFRNTRAHTNASRQELSTLWPSAVSKNETPPEANEYGLLKETLYLIYQEKQDYDNNLSLSEDRLLYSTSPPGTLVSWAPLLRNVLQVSILFQMYLQKYGYMNESGSNSASLISEKAVRSAIKDFQRFAGLAETGELDNTTLNMMNMPRCGVRDKVGHSGSARRKKRYALQGSKWRVTDLTYRISKYPRRLKDKQKVDKEIAKAFKVWSDVTNLKFINTDKGRVHIDVRFEEGEHGDGERFDGPGRTLAHAFFPQYGGDAHFDDEEKWTINQYYGTNLFQVAAHEFGHSLGLSHSDVKASLMAPFYRGYEPSFNLDEDDILGIQALYGRPRKEVALPTPGYRPHATPDYSDGSPDLCQDSAFNAATTTEDGKTYVFKGDYYWEIKQNGISDGYPRKISEDWGGLPGNVDAALTWTNGKTFFFKKNEYWRFRNKKMDSGYPKAISVGFEGIPNNIDAAFVWSGNGKTYFLKGSSYWRFDSRSEPPVSSRYPQSISNWEGLPNNIDAALQWVNQKTYFFKGRSYYRFNDRLFSVDKADPPYPRSTSVWWFDCKAQSSNEDLTKASLNGDEKHPIYIGGEDNITSSTQIPVENDYVDSDVVDGSEKQDVDLQQGEDDAATPFPHQEALDANSARNSCASLFLTLLLIAVVQAQKWRVV</sequence>
<dbReference type="PROSITE" id="PS00024">
    <property type="entry name" value="HEMOPEXIN"/>
    <property type="match status" value="1"/>
</dbReference>
<dbReference type="GO" id="GO:0030574">
    <property type="term" value="P:collagen catabolic process"/>
    <property type="evidence" value="ECO:0007669"/>
    <property type="project" value="TreeGrafter"/>
</dbReference>
<dbReference type="PROSITE" id="PS51642">
    <property type="entry name" value="HEMOPEXIN_2"/>
    <property type="match status" value="4"/>
</dbReference>
<dbReference type="FunFam" id="2.110.10.10:FF:000007">
    <property type="entry name" value="stromelysin-3 isoform X2"/>
    <property type="match status" value="1"/>
</dbReference>
<feature type="binding site" evidence="13">
    <location>
        <position position="326"/>
    </location>
    <ligand>
        <name>Ca(2+)</name>
        <dbReference type="ChEBI" id="CHEBI:29108"/>
        <label>3</label>
    </ligand>
</feature>
<dbReference type="InterPro" id="IPR000585">
    <property type="entry name" value="Hemopexin-like_dom"/>
</dbReference>
<dbReference type="SUPFAM" id="SSF47090">
    <property type="entry name" value="PGBD-like"/>
    <property type="match status" value="1"/>
</dbReference>
<feature type="domain" description="Peptidase metallopeptidase" evidence="17">
    <location>
        <begin position="231"/>
        <end position="389"/>
    </location>
</feature>
<dbReference type="GO" id="GO:0004222">
    <property type="term" value="F:metalloendopeptidase activity"/>
    <property type="evidence" value="ECO:0007669"/>
    <property type="project" value="InterPro"/>
</dbReference>
<keyword evidence="9 18" id="KW-0482">Metalloprotease</keyword>
<feature type="binding site" evidence="13">
    <location>
        <position position="317"/>
    </location>
    <ligand>
        <name>Ca(2+)</name>
        <dbReference type="ChEBI" id="CHEBI:29108"/>
        <label>2</label>
    </ligand>
</feature>
<dbReference type="InterPro" id="IPR002477">
    <property type="entry name" value="Peptidoglycan-bd-like"/>
</dbReference>
<dbReference type="PRINTS" id="PR00138">
    <property type="entry name" value="MATRIXIN"/>
</dbReference>
<dbReference type="EMBL" id="BPLR01008418">
    <property type="protein sequence ID" value="GIY24517.1"/>
    <property type="molecule type" value="Genomic_DNA"/>
</dbReference>
<feature type="repeat" description="Hemopexin" evidence="16">
    <location>
        <begin position="419"/>
        <end position="464"/>
    </location>
</feature>
<evidence type="ECO:0000256" key="1">
    <source>
        <dbReference type="ARBA" id="ARBA00010370"/>
    </source>
</evidence>
<evidence type="ECO:0000256" key="13">
    <source>
        <dbReference type="PIRSR" id="PIRSR621190-2"/>
    </source>
</evidence>
<dbReference type="GO" id="GO:0030198">
    <property type="term" value="P:extracellular matrix organization"/>
    <property type="evidence" value="ECO:0007669"/>
    <property type="project" value="TreeGrafter"/>
</dbReference>
<keyword evidence="3 13" id="KW-0479">Metal-binding</keyword>
<dbReference type="Proteomes" id="UP001054945">
    <property type="component" value="Unassembled WGS sequence"/>
</dbReference>
<keyword evidence="10" id="KW-0865">Zymogen</keyword>
<keyword evidence="11" id="KW-1015">Disulfide bond</keyword>
<dbReference type="PANTHER" id="PTHR10201:SF291">
    <property type="entry name" value="MATRIX METALLOPROTEINASE 1, ISOFORM C-RELATED"/>
    <property type="match status" value="1"/>
</dbReference>
<evidence type="ECO:0000256" key="6">
    <source>
        <dbReference type="ARBA" id="ARBA00022801"/>
    </source>
</evidence>
<protein>
    <submittedName>
        <fullName evidence="18">Matrix metalloproteinase-24</fullName>
    </submittedName>
</protein>
<evidence type="ECO:0000256" key="5">
    <source>
        <dbReference type="ARBA" id="ARBA00022737"/>
    </source>
</evidence>
<feature type="binding site" evidence="13">
    <location>
        <position position="321"/>
    </location>
    <ligand>
        <name>Zn(2+)</name>
        <dbReference type="ChEBI" id="CHEBI:29105"/>
        <label>1</label>
    </ligand>
</feature>
<feature type="modified residue" description="Phosphotyrosine; by PKDCC" evidence="14">
    <location>
        <position position="499"/>
    </location>
</feature>
<dbReference type="InterPro" id="IPR006026">
    <property type="entry name" value="Peptidase_Metallo"/>
</dbReference>
<feature type="repeat" description="Hemopexin" evidence="16">
    <location>
        <begin position="465"/>
        <end position="510"/>
    </location>
</feature>
<keyword evidence="6" id="KW-0378">Hydrolase</keyword>
<keyword evidence="2" id="KW-0645">Protease</keyword>
<dbReference type="PANTHER" id="PTHR10201">
    <property type="entry name" value="MATRIX METALLOPROTEINASE"/>
    <property type="match status" value="1"/>
</dbReference>
<feature type="binding site" evidence="13">
    <location>
        <position position="310"/>
    </location>
    <ligand>
        <name>Zn(2+)</name>
        <dbReference type="ChEBI" id="CHEBI:29105"/>
        <label>1</label>
    </ligand>
</feature>
<dbReference type="InterPro" id="IPR036365">
    <property type="entry name" value="PGBD-like_sf"/>
</dbReference>
<evidence type="ECO:0000256" key="11">
    <source>
        <dbReference type="ARBA" id="ARBA00023157"/>
    </source>
</evidence>
<keyword evidence="8 13" id="KW-0106">Calcium</keyword>
<dbReference type="FunFam" id="3.40.390.10:FF:000022">
    <property type="entry name" value="Matrix metalloproteinase 1, isoform C"/>
    <property type="match status" value="1"/>
</dbReference>
<comment type="cofactor">
    <cofactor evidence="13">
        <name>Zn(2+)</name>
        <dbReference type="ChEBI" id="CHEBI:29105"/>
    </cofactor>
    <text evidence="13">Binds 2 Zn(2+) ions per subunit.</text>
</comment>